<dbReference type="InterPro" id="IPR015943">
    <property type="entry name" value="WD40/YVTN_repeat-like_dom_sf"/>
</dbReference>
<dbReference type="InterPro" id="IPR011047">
    <property type="entry name" value="Quinoprotein_ADH-like_sf"/>
</dbReference>
<accession>A0A3B0X637</accession>
<feature type="region of interest" description="Disordered" evidence="5">
    <location>
        <begin position="567"/>
        <end position="597"/>
    </location>
</feature>
<proteinExistence type="predicted"/>
<protein>
    <submittedName>
        <fullName evidence="7">Type IV fimbrial biogenesis protein PilY1</fullName>
    </submittedName>
</protein>
<evidence type="ECO:0000256" key="4">
    <source>
        <dbReference type="ARBA" id="ARBA00023263"/>
    </source>
</evidence>
<evidence type="ECO:0000256" key="2">
    <source>
        <dbReference type="ARBA" id="ARBA00022723"/>
    </source>
</evidence>
<evidence type="ECO:0000259" key="6">
    <source>
        <dbReference type="Pfam" id="PF05567"/>
    </source>
</evidence>
<evidence type="ECO:0000256" key="5">
    <source>
        <dbReference type="SAM" id="MobiDB-lite"/>
    </source>
</evidence>
<dbReference type="Pfam" id="PF05567">
    <property type="entry name" value="T4P_PilY1"/>
    <property type="match status" value="1"/>
</dbReference>
<keyword evidence="3" id="KW-0106">Calcium</keyword>
<gene>
    <name evidence="7" type="ORF">MNBD_GAMMA11-3225</name>
</gene>
<name>A0A3B0X637_9ZZZZ</name>
<evidence type="ECO:0000256" key="1">
    <source>
        <dbReference type="ARBA" id="ARBA00004561"/>
    </source>
</evidence>
<dbReference type="GO" id="GO:0009289">
    <property type="term" value="C:pilus"/>
    <property type="evidence" value="ECO:0007669"/>
    <property type="project" value="UniProtKB-SubCell"/>
</dbReference>
<sequence>MRQQLVKFSHKFFHLATFSVVVFFSSATHAAGPINLGLANTPLFLGSSVQPNVFFVSDDSGSMDWEFMTPAHWRWINYDPDPIRNGSFDSGGTSSRNTTGTLYSAEFSGSDGNDGGYGYIFGNSDNVYGNSCDNNYYFGWTENCADSNNHPLDVDWRGRANGLNRIYYNPNIVYEPWDGPCDTSGTACADATFTAVRSDPFSTQNGYGITRNLAADGDANNGAFIYEVWIDDSGYTGSRPDRGNNFDETGYASTALGNSIASDVVNGEVDLWDSHVQLTVFSSSVDVHLIAYNPIKSGASRGLNETIIGDASISGSGCYNVLGSPGAVKTIRDQIVADQANAATYIGATGGAGCRVISEATQNIANWYQYYRRRVFSVKNAIAEVIDAQPTFRFGMTVLNNYSGTGSIFREMPIPSLTNLTAHNELIKEKYFAFDQPKKGTPLRSALDRAGRYYNDKLSQGTPIAYSCQKNFTILFTDGIWNSDSSFSVGDPDGDGKNNTVSDVAYKYYKLDLSPFPDNVKPDLPLESDLPLVALDPAEPGNKTTIQHMVTFTVAFGVTGSLTDADGDGNPDLNASGGNWTVSGVPDKNGNWGSPVSNGADNVDDLWHAAYNSAGIFASASTPSEVSQRLISAISAIASRISSAAAVALNSGTLNANSRLYQARFNSNGWSGDIFSVPIQDGPIDIRPIGAPDGIDDSPVECTGFPTLGELCKDEWSAAEELANLGFAARSIYTMNTDTFVPVTFDVLSNLGVSQQEALKLNPDTLLPEATAIGQDRMDYIRGDHSKEADQSGGSFRIRNDVVDFAGTVSLGKKTSLGDVINSAPAFVGAPSFFYPNSIESARYSQYKFDNRNRTGMVYVGTNDGMLHAFDSDTGVEQFAYIPGPIVNKLNQLTSVRYNSGHNFYVDGSPVVFDAFDSKWKTMLASSVGAGGQVVFGLDISDPDSLDTTAPVVWEFTDNPRVSGTKVYGDVDLGYTIGDVSFAKMNNGEWAVIFGNGYNNTEADGNASTTGNGVIYVVNAFTGELIQKFDTGVGWAEDPTGADRPNGVASVTPVDIDGDFKADYLYAGDLFGNLWKVDVSSASDSSWVIAYSNNPLFIAKNAAGNVQPITSGVAVKRHPVEREQTLVLFGTGKYIELIDSASSGASTAIETFYGIWDNNTGTAAVRSNLLQQEIKDLVSVTGVDSTVREFRITSSETQDTKYAIDWTTDKGWYIDLRFGTEYGERVVVQPIIRNNRVIFVTQTPDSDPCSSGGTSWIMELNANDGNRLIVPPFDVNGDGIINDNDVASYLGADTITSGVRSKEGIVASPGILNNNNDGAAEFKYFSGTKGGVDVVAESADDEFRKRQGWRQLR</sequence>
<keyword evidence="2" id="KW-0479">Metal-binding</keyword>
<keyword evidence="4" id="KW-0281">Fimbrium</keyword>
<dbReference type="Gene3D" id="2.130.10.10">
    <property type="entry name" value="YVTN repeat-like/Quinoprotein amine dehydrogenase"/>
    <property type="match status" value="1"/>
</dbReference>
<evidence type="ECO:0000256" key="3">
    <source>
        <dbReference type="ARBA" id="ARBA00022837"/>
    </source>
</evidence>
<dbReference type="InterPro" id="IPR008707">
    <property type="entry name" value="B-propeller_PilY1"/>
</dbReference>
<dbReference type="GO" id="GO:0046872">
    <property type="term" value="F:metal ion binding"/>
    <property type="evidence" value="ECO:0007669"/>
    <property type="project" value="UniProtKB-KW"/>
</dbReference>
<evidence type="ECO:0000313" key="7">
    <source>
        <dbReference type="EMBL" id="VAW58357.1"/>
    </source>
</evidence>
<dbReference type="InterPro" id="IPR018247">
    <property type="entry name" value="EF_Hand_1_Ca_BS"/>
</dbReference>
<reference evidence="7" key="1">
    <citation type="submission" date="2018-06" db="EMBL/GenBank/DDBJ databases">
        <authorList>
            <person name="Zhirakovskaya E."/>
        </authorList>
    </citation>
    <scope>NUCLEOTIDE SEQUENCE</scope>
</reference>
<comment type="subcellular location">
    <subcellularLocation>
        <location evidence="1">Fimbrium</location>
    </subcellularLocation>
</comment>
<organism evidence="7">
    <name type="scientific">hydrothermal vent metagenome</name>
    <dbReference type="NCBI Taxonomy" id="652676"/>
    <lineage>
        <taxon>unclassified sequences</taxon>
        <taxon>metagenomes</taxon>
        <taxon>ecological metagenomes</taxon>
    </lineage>
</organism>
<feature type="domain" description="PilY1 beta-propeller" evidence="6">
    <location>
        <begin position="817"/>
        <end position="1167"/>
    </location>
</feature>
<dbReference type="PROSITE" id="PS00018">
    <property type="entry name" value="EF_HAND_1"/>
    <property type="match status" value="1"/>
</dbReference>
<dbReference type="EMBL" id="UOFG01000033">
    <property type="protein sequence ID" value="VAW58357.1"/>
    <property type="molecule type" value="Genomic_DNA"/>
</dbReference>
<dbReference type="SUPFAM" id="SSF50998">
    <property type="entry name" value="Quinoprotein alcohol dehydrogenase-like"/>
    <property type="match status" value="1"/>
</dbReference>